<comment type="caution">
    <text evidence="2">The sequence shown here is derived from an EMBL/GenBank/DDBJ whole genome shotgun (WGS) entry which is preliminary data.</text>
</comment>
<feature type="region of interest" description="Disordered" evidence="1">
    <location>
        <begin position="2213"/>
        <end position="2258"/>
    </location>
</feature>
<feature type="region of interest" description="Disordered" evidence="1">
    <location>
        <begin position="1348"/>
        <end position="1370"/>
    </location>
</feature>
<dbReference type="VEuPathDB" id="TriTrypDB:LpyrH10_15_1920"/>
<sequence length="3315" mass="355155">MEGVAPLHWLETSFEELCRRVVQRLHAELRHEKNSAHERDGAQVEEEEAGVRREKHEQRLAAVCEAVREQATCLISALEGAAKSVGSRPFFMLRRQWQRSSAAAGASEADTRKRKSNRSATAAPADTMVRDTLLNTVERVGLEVHLVHVWLSRLCEEGSFRVDAAPGNDRGGAPCVEAVLRQALGWSDDSAAAAAFPSVAQLQWMLATALLERVHVQSYHFHHSQLSKAAQLKGAANADSARPTYVVKAAHLPGLAALVDFALAEHDAEKKDPPLHGEMTSPFPLLDESLFILLAAFHAVLPTYAVLLPAWQRALAVSSTEPHHQATPARRGIPIQLSQLEADDGSRVTATGTYRSNDRDAILAASPTAVWDVVAERWALQEEAVRQEGGLAAVWWLRLLPLWINTATCTLQLRVVADVLTSNAQDATRAVGDDDAAMRVTSDAEDDAAADDGACDVHRLTANDVAASLDALLTKSADLLRYTLRFDGVRYERSRSTPRAADLQSRHDRNPPNSSGVATNGEDGEMGNNTIITDAEGNVRRGGENGGGVDDNAGADGGLLSGADTLPPLQRNRGKRSLFYKPHDGEENSILHAHGDATSNSSDSRRMRFVSRVRSNAGHVNNSAASSTSHHRSPGHLSAASAEAHARTGALFDVLVLSAETPILLAHRFGLTRAHHRSTALEDSWAAAAQAKSELWRLLYALPSAAAAAAAATRNRDGTWGAAPVLRSVLPAAVLSLLPATVASPAVIPAPGDSATSPKHKKTEKKTAQTGAAANDRDAERDANTLRRVLCVLERAQRLLGLVIFEAVEHLLVALAEVLLRIQHTGQSLVPQARHGALDETTPATRVVDHDTQRATVQLAAVITIGATTLLADNPLSWESMNAAWQLRQLRGGVSAKTLGKSKCAGLQQQRIQPAAVASSAAMHAFSVQWTSVLTKETPFLALRSRQNPSAALANAREILKVLQTTSTAAAALPLYAKQVSAAVLLQSLTALANYWRGSRDVRVSNAAAATPPHSRNVMHQELLEVYQGLLDVLTADADLRLLCCYAAFVEGLYEVHLRLKADHAALIAWADKHLLPLVLPVVVAGLRRSQASHNAATHADLCETTLVLLSPLSRYAANPDVSLADVLRTHWNQVLLHVSLYCIRMAGRGGAKRASSYGMPPVVLPRLTEATHSSLSLAPTATRCSAAFAHGAEPVFLRLLDHSNGIMHGARSIAPRDVDAADGMRAALAAYVAAWDTQVRFGRHDWDAMVAATSEDFTFSPARNGATSVPTTHALLTRLQASCAAVQTFSGAMLPARAAGAEATPFLASKPVKAHQLGYLVRFMEHYLREQERLSRLSNAEMHALTTTTATSTASPTKAQSSSTSAAPATARASLGDTAPLVMLDFVGHLSSAGAWSMVIWACNIAEIVVKIELTRNRLIPEAARAVAATAILSQIRVIPPARRSSVRLPVSLIKSLVSMSDVMGSTVTSLLGFNRRSVLQGLLCHPTRDQYRVLTFGLKQATAYVQIDSRKFRAWQDRTASVSLQTATPVAAADIEHAGNSLGGESNETDGQTSGSGDDAATSTMIRKVGRYYAQIWSEHVSAQKASQPRQPEHGAGGLLVAVNDDNGDFRNHMSCLVCLTDACMEAAQLYLLRQQGDGEEEIRLVIEAAVMELCRGLAACTQSVISLTREQLQTCFSREAAELLWTSLCVTATISTVAPRDAKDHFFTPRCAQAVQRLFHLTEQLIEVLVGQRTPIAHDREAVEDAEGAAEEEPTETPPASGAASEDPSTLLSARPLCTALVQGAQLLLRDPRCSQRLAIRIAMRGRDRDDLTAMLTAFHVLLTSARFYAPGRSLLSVVWARLALELTQPLPVSVTAAGPKLSEEEKAKSVSAGTVLMAATVPSSREYSAILRDLAATGAEMNAAAMSASASADAAGEAKSLRKTAAYDVLATARTGVVPICDLPTALACVVEDAAAIQHERRRSLQGAAARAGKRSGEEEDGAQMSYGLWGKDFSAATASSITQPHLSIAAALENGTVPLSEVIDAAIMHAVATVRAAGDRSSFDVAAVGEGDDNPEAAIGFQRLIREYCQDMMDLLLHVPLRDLLRHPQVETLFSCLNLLQGSVRPETEAALWRQLSAKWRKELLEPCEKTFLTLQQSQLALVRACRGLADVGDGAGTGGSMSAPPPDVLARVGVPASAAAFSAEKSMAATSVSAAAHQSMRDHWHPAMHNLSHHDDGRRLVSSSHFSRERSHNRKAKGTTDGAAPPHEAFPGELDREATGLAALAAMPDPVPVPVLLSILKSLHRKRNDVTLSSAPARRGRTSGLHPNEHAAWLVEGGGSGSSGDGISQNAAALTEFVEVVLTYTARTFWLLRPRLDDNAWLAWATVERSMAVYPAENGVRQQAWERVCRQWRLPTSLEHATVVAGQLFSSTERRRISAWMAAMGEVCPAVAVGSEEVAVYRYLRSTALYLQLLTVSMALLVKHRMLGDLPYASPDVVRRRLQTQLQRRNNSGRNGQDESTARALVQDALRQELKRLAQDRQTQQDGVNRNVFEGAALQYLNVSWCITRHADSLTHMATDVIIAQLTDAPIVSSGAAAAASSASPSALISYADDVRFMVTGVLQETLDTFLCVHERLPMPLSAYVTQTLLTSGFSCDPLYLRQPYPDRTSQAKGGTLSAASVVAALVNASDNASTVGSSGSGAAAAASTAMSSAASVLSPVSRVELFVGSPTMLAVLTPHFIKRTVMIGLQDSTSAAELLPVTSALESYLSRRNVPLSPLLEATTELLTSSPVRSSAVHTYCERLAGALTKRKEFRQALAPPTIASVEQGAAGSISNEVVISFVAAIARQDVHVTKKTLAHLLHAVMTMRLDVFGQPPTANRQGKLTLVQVGTTVEATIDTTNPLYAPTRHAHAAAKEGVAGDRGSEKRASDSLGDDAAAVMAAFSADKWADFTAMTHRKALADLTIPLPTIVEVAMHMEAMRPLEFAERRRATQMLKAADDARRERVAMHRSQAQVAATAAVQGRAVKEEDDSETEANAGRKAKATRAEVAQVGKLDASLHLEDPRDFGVIMLHLRYALRKVVHASLRRLLHQQGPRMLAEVATMLEMVDSGMRSNAMNAKGGTPHRIHSSGGGESTASFGADDRPLLYDGVLAGTTRVLLSRAVLCAQAIGYDANGAPIELPPLSSHRAAADTAEPLERQSVLKLPVPALQASAVEAAISALGTGKGRHAPVGHSSGKIGQLTKEEKAAVYQRVELEREAAVTVGLSTLGVPWRSQQRISRALRYTRRQLQLRKQRNAYNRRRYAQRTSSALASPSPPFAATAGAAA</sequence>
<feature type="region of interest" description="Disordered" evidence="1">
    <location>
        <begin position="1541"/>
        <end position="1563"/>
    </location>
</feature>
<gene>
    <name evidence="2" type="ORF">ABB37_06782</name>
</gene>
<feature type="compositionally biased region" description="Low complexity" evidence="1">
    <location>
        <begin position="3294"/>
        <end position="3315"/>
    </location>
</feature>
<organism evidence="2 3">
    <name type="scientific">Leptomonas pyrrhocoris</name>
    <name type="common">Firebug parasite</name>
    <dbReference type="NCBI Taxonomy" id="157538"/>
    <lineage>
        <taxon>Eukaryota</taxon>
        <taxon>Discoba</taxon>
        <taxon>Euglenozoa</taxon>
        <taxon>Kinetoplastea</taxon>
        <taxon>Metakinetoplastina</taxon>
        <taxon>Trypanosomatida</taxon>
        <taxon>Trypanosomatidae</taxon>
        <taxon>Leishmaniinae</taxon>
        <taxon>Leptomonas</taxon>
    </lineage>
</organism>
<feature type="region of interest" description="Disordered" evidence="1">
    <location>
        <begin position="3011"/>
        <end position="3030"/>
    </location>
</feature>
<evidence type="ECO:0000256" key="1">
    <source>
        <dbReference type="SAM" id="MobiDB-lite"/>
    </source>
</evidence>
<name>A0A0M9FXK8_LEPPY</name>
<feature type="compositionally biased region" description="Gly residues" evidence="1">
    <location>
        <begin position="544"/>
        <end position="560"/>
    </location>
</feature>
<accession>A0A0M9FXK8</accession>
<dbReference type="RefSeq" id="XP_015656472.1">
    <property type="nucleotide sequence ID" value="XM_015805179.1"/>
</dbReference>
<dbReference type="Proteomes" id="UP000037923">
    <property type="component" value="Unassembled WGS sequence"/>
</dbReference>
<feature type="compositionally biased region" description="Polar residues" evidence="1">
    <location>
        <begin position="618"/>
        <end position="628"/>
    </location>
</feature>
<feature type="region of interest" description="Disordered" evidence="1">
    <location>
        <begin position="102"/>
        <end position="123"/>
    </location>
</feature>
<keyword evidence="3" id="KW-1185">Reference proteome</keyword>
<evidence type="ECO:0000313" key="2">
    <source>
        <dbReference type="EMBL" id="KPA78033.1"/>
    </source>
</evidence>
<feature type="region of interest" description="Disordered" evidence="1">
    <location>
        <begin position="3289"/>
        <end position="3315"/>
    </location>
</feature>
<feature type="compositionally biased region" description="Basic and acidic residues" evidence="1">
    <location>
        <begin position="32"/>
        <end position="42"/>
    </location>
</feature>
<feature type="compositionally biased region" description="Acidic residues" evidence="1">
    <location>
        <begin position="1747"/>
        <end position="1758"/>
    </location>
</feature>
<dbReference type="OrthoDB" id="273401at2759"/>
<feature type="region of interest" description="Disordered" evidence="1">
    <location>
        <begin position="616"/>
        <end position="641"/>
    </location>
</feature>
<feature type="compositionally biased region" description="Polar residues" evidence="1">
    <location>
        <begin position="1545"/>
        <end position="1563"/>
    </location>
</feature>
<feature type="region of interest" description="Disordered" evidence="1">
    <location>
        <begin position="748"/>
        <end position="779"/>
    </location>
</feature>
<proteinExistence type="predicted"/>
<reference evidence="2 3" key="1">
    <citation type="submission" date="2015-07" db="EMBL/GenBank/DDBJ databases">
        <title>High-quality genome of monoxenous trypanosomatid Leptomonas pyrrhocoris.</title>
        <authorList>
            <person name="Flegontov P."/>
            <person name="Butenko A."/>
            <person name="Firsov S."/>
            <person name="Vlcek C."/>
            <person name="Logacheva M.D."/>
            <person name="Field M."/>
            <person name="Filatov D."/>
            <person name="Flegontova O."/>
            <person name="Gerasimov E."/>
            <person name="Jackson A.P."/>
            <person name="Kelly S."/>
            <person name="Opperdoes F."/>
            <person name="O'Reilly A."/>
            <person name="Votypka J."/>
            <person name="Yurchenko V."/>
            <person name="Lukes J."/>
        </authorList>
    </citation>
    <scope>NUCLEOTIDE SEQUENCE [LARGE SCALE GENOMIC DNA]</scope>
    <source>
        <strain evidence="2">H10</strain>
    </source>
</reference>
<evidence type="ECO:0000313" key="3">
    <source>
        <dbReference type="Proteomes" id="UP000037923"/>
    </source>
</evidence>
<dbReference type="GeneID" id="26907068"/>
<dbReference type="EMBL" id="LGTL01000015">
    <property type="protein sequence ID" value="KPA78033.1"/>
    <property type="molecule type" value="Genomic_DNA"/>
</dbReference>
<feature type="region of interest" description="Disordered" evidence="1">
    <location>
        <begin position="1744"/>
        <end position="1772"/>
    </location>
</feature>
<protein>
    <submittedName>
        <fullName evidence="2">Uncharacterized protein</fullName>
    </submittedName>
</protein>
<feature type="region of interest" description="Disordered" evidence="1">
    <location>
        <begin position="493"/>
        <end position="573"/>
    </location>
</feature>
<feature type="region of interest" description="Disordered" evidence="1">
    <location>
        <begin position="32"/>
        <end position="51"/>
    </location>
</feature>
<dbReference type="OMA" id="WACNIAE"/>